<dbReference type="SUPFAM" id="SSF52058">
    <property type="entry name" value="L domain-like"/>
    <property type="match status" value="2"/>
</dbReference>
<proteinExistence type="predicted"/>
<evidence type="ECO:0000256" key="1">
    <source>
        <dbReference type="SAM" id="SignalP"/>
    </source>
</evidence>
<feature type="chain" id="PRO_5003609175" evidence="1">
    <location>
        <begin position="23"/>
        <end position="1134"/>
    </location>
</feature>
<dbReference type="PROSITE" id="PS51257">
    <property type="entry name" value="PROKAR_LIPOPROTEIN"/>
    <property type="match status" value="1"/>
</dbReference>
<dbReference type="Proteomes" id="UP000003571">
    <property type="component" value="Unassembled WGS sequence"/>
</dbReference>
<dbReference type="InterPro" id="IPR011050">
    <property type="entry name" value="Pectin_lyase_fold/virulence"/>
</dbReference>
<keyword evidence="3" id="KW-1185">Reference proteome</keyword>
<keyword evidence="1" id="KW-0732">Signal</keyword>
<dbReference type="OrthoDB" id="362713at2"/>
<gene>
    <name evidence="2" type="ORF">TresaDRAFT_2098</name>
</gene>
<dbReference type="InterPro" id="IPR053139">
    <property type="entry name" value="Surface_bspA-like"/>
</dbReference>
<dbReference type="Gene3D" id="3.80.10.10">
    <property type="entry name" value="Ribonuclease Inhibitor"/>
    <property type="match status" value="3"/>
</dbReference>
<dbReference type="InterPro" id="IPR032675">
    <property type="entry name" value="LRR_dom_sf"/>
</dbReference>
<name>H7EIZ9_9SPIR</name>
<dbReference type="RefSeq" id="WP_002703133.1">
    <property type="nucleotide sequence ID" value="NZ_AGRW01000039.1"/>
</dbReference>
<organism evidence="2 3">
    <name type="scientific">Treponema saccharophilum DSM 2985</name>
    <dbReference type="NCBI Taxonomy" id="907348"/>
    <lineage>
        <taxon>Bacteria</taxon>
        <taxon>Pseudomonadati</taxon>
        <taxon>Spirochaetota</taxon>
        <taxon>Spirochaetia</taxon>
        <taxon>Spirochaetales</taxon>
        <taxon>Treponemataceae</taxon>
        <taxon>Treponema</taxon>
    </lineage>
</organism>
<dbReference type="PANTHER" id="PTHR45661:SF3">
    <property type="entry name" value="IG-LIKE DOMAIN-CONTAINING PROTEIN"/>
    <property type="match status" value="1"/>
</dbReference>
<comment type="caution">
    <text evidence="2">The sequence shown here is derived from an EMBL/GenBank/DDBJ whole genome shotgun (WGS) entry which is preliminary data.</text>
</comment>
<evidence type="ECO:0000313" key="2">
    <source>
        <dbReference type="EMBL" id="EIC02456.1"/>
    </source>
</evidence>
<dbReference type="InterPro" id="IPR026906">
    <property type="entry name" value="LRR_5"/>
</dbReference>
<evidence type="ECO:0000313" key="3">
    <source>
        <dbReference type="Proteomes" id="UP000003571"/>
    </source>
</evidence>
<protein>
    <submittedName>
        <fullName evidence="2">Uncharacterized protein</fullName>
    </submittedName>
</protein>
<dbReference type="PANTHER" id="PTHR45661">
    <property type="entry name" value="SURFACE ANTIGEN"/>
    <property type="match status" value="1"/>
</dbReference>
<dbReference type="Pfam" id="PF13306">
    <property type="entry name" value="LRR_5"/>
    <property type="match status" value="3"/>
</dbReference>
<dbReference type="SUPFAM" id="SSF51126">
    <property type="entry name" value="Pectin lyase-like"/>
    <property type="match status" value="1"/>
</dbReference>
<dbReference type="PATRIC" id="fig|907348.3.peg.811"/>
<dbReference type="STRING" id="907348.TresaDRAFT_2098"/>
<dbReference type="AlphaFoldDB" id="H7EIZ9"/>
<dbReference type="eggNOG" id="COG4886">
    <property type="taxonomic scope" value="Bacteria"/>
</dbReference>
<feature type="signal peptide" evidence="1">
    <location>
        <begin position="1"/>
        <end position="22"/>
    </location>
</feature>
<reference evidence="2 3" key="1">
    <citation type="submission" date="2011-09" db="EMBL/GenBank/DDBJ databases">
        <title>The draft genome of Treponema saccharophilum DSM 2985.</title>
        <authorList>
            <consortium name="US DOE Joint Genome Institute (JGI-PGF)"/>
            <person name="Lucas S."/>
            <person name="Copeland A."/>
            <person name="Lapidus A."/>
            <person name="Glavina del Rio T."/>
            <person name="Dalin E."/>
            <person name="Tice H."/>
            <person name="Bruce D."/>
            <person name="Goodwin L."/>
            <person name="Pitluck S."/>
            <person name="Peters L."/>
            <person name="Kyrpides N."/>
            <person name="Mavromatis K."/>
            <person name="Ivanova N."/>
            <person name="Markowitz V."/>
            <person name="Cheng J.-F."/>
            <person name="Hugenholtz P."/>
            <person name="Woyke T."/>
            <person name="Wu D."/>
            <person name="Gronow S."/>
            <person name="Wellnitz S."/>
            <person name="Brambilla E."/>
            <person name="Klenk H.-P."/>
            <person name="Eisen J.A."/>
        </authorList>
    </citation>
    <scope>NUCLEOTIDE SEQUENCE [LARGE SCALE GENOMIC DNA]</scope>
    <source>
        <strain evidence="2 3">DSM 2985</strain>
    </source>
</reference>
<accession>H7EIZ9</accession>
<sequence length="1134" mass="118608">MKKLNFIFLISGFLFFSCTNFLSENSDSSESSNNLSSSTVAFNGTVYYSGAFPYELLEINDSESAYRSASYKIDSDWTYFATATSGSDTVSGTFGSGTEARTFEIPLATGKTWTITCGIKDEESTLLSDTFSVTTSVDEPAISHTFFVKPGTSGIGVISLAMKVPSTFKSIKAKCSDSAWPSTLASATPSGTSATFSASNVKSGTYEVTFNFYDSSNILQYTTTQSINVFDNLTTNRWYSTSSENSPIKSDGTFEVTTALINAQKRTVFYVGNITEGTASDTTGTGSPYAPFATLAKACSFMTDSSTNYKIFISGTITGIQNIPATLNGKAASLTIQGCKGLDENGLPQDVLDGNNAGSVLTIATAVPVTIKNLKITRGSSTSSGGGIKMENGSSVTLESGALIGDETQSLATSSSYGNKARSGGGGIYNEGGSLVLKAGSKICHNHEGSSDYNGGQGGGGIKCSGGTVIIYDGAVISYNKSRTRGGGINIAKGSSSASLIMNGGEISHNDATGWGGAVMQASDNTSFEMKGGKLSYNICSGTATNWAPNGGALFMDGGTFTMSGNAEISYNTANLYNGGIKFVGSTCEVHLNGGVIKNNKALGGGSGAVSMDGNPTVFTMSGSISIPYGVETDSGIEKGKGKNDIELPSGKVITITGSLTGTVPVATITPKSYEVGTTVLAAETGVTLADEVGKFTLSSAQWGINSSGSLFQYVTAANVAASLASLSANTVDTPHEIAVYASSDEDIATIKAALQSNSSKYVKITLSCSGITTLPESAFSACTSIVGITLPYGITGYGDYAFGGCSNLSELIFPESLTSTSYRALNGCTSLKSITLPESLETIGLQSFSETGLTSITIPKNVKSIPNDPFTGSTSLERVTVDPDNQNYKDIDGVLYNKSGSQLVYYPAVRTGSYDIPSSVTQIGGYAFYKSKISGVTIPNTVTSIGRRAFENCDELSAIDLPSNLRTIEDEAFALCDNLTSVTIPKSVTSIGNNPFSGCSKVTEIIVEDGSSNFVAVGGVLFNKDKTLLKCYPAGKNGASYSIPDTVTTIGSWVFRGCSLTSITIPDSVDFIYDYAFYDCSSLTSLVFTDTSTWYQTRSTSRIGGTEFDVTNTVTNASNFKSGDNSYKYYYKE</sequence>
<dbReference type="EMBL" id="AGRW01000039">
    <property type="protein sequence ID" value="EIC02456.1"/>
    <property type="molecule type" value="Genomic_DNA"/>
</dbReference>